<evidence type="ECO:0000259" key="8">
    <source>
        <dbReference type="Pfam" id="PF08159"/>
    </source>
</evidence>
<feature type="compositionally biased region" description="Basic residues" evidence="7">
    <location>
        <begin position="1"/>
        <end position="13"/>
    </location>
</feature>
<dbReference type="SUPFAM" id="SSF54626">
    <property type="entry name" value="Chalcone isomerase"/>
    <property type="match status" value="1"/>
</dbReference>
<feature type="domain" description="ESF1 RRM" evidence="10">
    <location>
        <begin position="271"/>
        <end position="410"/>
    </location>
</feature>
<dbReference type="InterPro" id="IPR012580">
    <property type="entry name" value="NUC153"/>
</dbReference>
<dbReference type="GO" id="GO:0016872">
    <property type="term" value="F:intramolecular lyase activity"/>
    <property type="evidence" value="ECO:0007669"/>
    <property type="project" value="InterPro"/>
</dbReference>
<name>A0A9E7FAM3_9LILI</name>
<evidence type="ECO:0000256" key="5">
    <source>
        <dbReference type="ARBA" id="ARBA00023242"/>
    </source>
</evidence>
<evidence type="ECO:0000313" key="12">
    <source>
        <dbReference type="Proteomes" id="UP001055439"/>
    </source>
</evidence>
<feature type="region of interest" description="Disordered" evidence="7">
    <location>
        <begin position="1"/>
        <end position="103"/>
    </location>
</feature>
<sequence length="1388" mass="155113">MARDEKKRKKKSAQLRPDGDAIDEDVKIKKKKNKHKKPRLPTPPLVTVAVEEKDLGDNKKGKKKKKNKRKARQENCNAREIDDVEHMGEKESKESKNEKNSLITDARFAAAHFDPRFQRMPKRESKVVIDSRFTRMFSDKNFDTSAAPVDKRGKRKKGKAVNPLLHYYLQQEDEEENHQVNEGSAKVQREESSPRPLMEGSGSESEVDFSAEEEEKGSDDDVEEQSSASSSDEIGSTDDDDIEDDEYSVNSDIWRYLLASHEDTPVIDSETHRLAVVNMDWDHIKAVDLYVVMSSCLPKGGNILSVSIYPSEFGLECMEIEAVNGPSGLFDDTDEHSEDDSDIDNEKLRNYELNKLRYYYAVVICDSSATASHIYKTLDGTELLKTSNVFDLRFIPESMEFKHPPRDVTTEAPTSYKEPAFQTRALQHSKVKLTWEEDEPERKKLDELNEYLASSGDSDEDDENDEVDDDENNDPLALPNGEVKKRKGIEELRALLLSQNDSDGDKSDDKDMEITFNTELEDLSKRILEKKDKKSETVWEAVLRKRSEKKKARKSKSKYSEDDSSDYDADEAPDQTDDFFIDEPGDTEPKAVKKKSKAPSNKRGKDDRGRDDLRDLEMEREASRAELELLLTDDQGPNTGPKGYNLKPKKVKGKKGKQVHEEDKLPDVDVSNDPRFSALLASHLYALDPTDPQYKRSAAFVRQHVKQKKGAGKVGTPHEDFSVSGQDIDVLPGKEEALASEASSRIWVRRFFGFILLDTYWVEDIVRVQFFGKTILSTAPATFIPLIKQVASSRQNLAALHFVFGSDNKYAIKAYLTKLASSTLSFFCEEVRVPHGFPILSLAAAFIPPFDNKSSKALANSITLESTSDQISGHVNESHRKDYHHGCATLAAPNINWKGDAIEPKTGIKFPTFLEDNFSLTTKVLVGIGSRSMRIIKLKSLKLYAFGLYVHPDSICEKLGSKYASVPVEELKNHSDFFEDLLREDINMTVRLVVNCNGLKVNTVRDAFEKSLRTRLQKMNPDTDYHCLRVFGSYFTQDIALPAGTTIDFRQTANGQLITEIGGRQVGAVHSKDLCRAFFDMYIGDLPVSLQAKEELGASLSIEFRERGRGCCDRRVRWAGGSWPFLRRGFVVETVDLILKLVWVDLLRPMPIALEKGNGIGESGFARGIAACCSNYAEAAVDGKVREDSCSSSSIGRNSSDVSSGGGGSDGDEESGETEVQSRLKAPLETMDALEDTLPMRRGVSKFYSGKSKSFSSLSDAVALSSAQDLAKQENAYTRKRKNLLAYSIMSDNFRNKKQTTLEGVISEKPAKSSQSKFISSVISSSSGSNSTGSNNQHGRAQHLPPRHPQGNSVLTIPAASPVGSASQEKFSLSKRSFSLTYFQCVAN</sequence>
<dbReference type="InterPro" id="IPR016087">
    <property type="entry name" value="Chalcone_isomerase"/>
</dbReference>
<accession>A0A9E7FAM3</accession>
<dbReference type="PANTHER" id="PTHR12202">
    <property type="entry name" value="ESF1 HOMOLOG"/>
    <property type="match status" value="1"/>
</dbReference>
<feature type="compositionally biased region" description="Basic and acidic residues" evidence="7">
    <location>
        <begin position="658"/>
        <end position="667"/>
    </location>
</feature>
<dbReference type="InterPro" id="IPR056750">
    <property type="entry name" value="RRM_ESF1"/>
</dbReference>
<evidence type="ECO:0000313" key="11">
    <source>
        <dbReference type="EMBL" id="URD92794.1"/>
    </source>
</evidence>
<feature type="compositionally biased region" description="Low complexity" evidence="7">
    <location>
        <begin position="1190"/>
        <end position="1203"/>
    </location>
</feature>
<feature type="compositionally biased region" description="Basic residues" evidence="7">
    <location>
        <begin position="592"/>
        <end position="602"/>
    </location>
</feature>
<dbReference type="Pfam" id="PF16035">
    <property type="entry name" value="Chalcone_2"/>
    <property type="match status" value="1"/>
</dbReference>
<protein>
    <recommendedName>
        <fullName evidence="6">Chalcone--flavanone isomerase</fullName>
    </recommendedName>
</protein>
<reference evidence="11" key="1">
    <citation type="submission" date="2022-05" db="EMBL/GenBank/DDBJ databases">
        <title>The Musa troglodytarum L. genome provides insights into the mechanism of non-climacteric behaviour and enrichment of carotenoids.</title>
        <authorList>
            <person name="Wang J."/>
        </authorList>
    </citation>
    <scope>NUCLEOTIDE SEQUENCE</scope>
    <source>
        <tissue evidence="11">Leaf</tissue>
    </source>
</reference>
<dbReference type="OrthoDB" id="431825at2759"/>
<evidence type="ECO:0000259" key="9">
    <source>
        <dbReference type="Pfam" id="PF16035"/>
    </source>
</evidence>
<dbReference type="InterPro" id="IPR016088">
    <property type="entry name" value="Chalcone_isomerase_3-sand"/>
</dbReference>
<feature type="region of interest" description="Disordered" evidence="7">
    <location>
        <begin position="1188"/>
        <end position="1224"/>
    </location>
</feature>
<dbReference type="GO" id="GO:0005730">
    <property type="term" value="C:nucleolus"/>
    <property type="evidence" value="ECO:0007669"/>
    <property type="project" value="UniProtKB-SubCell"/>
</dbReference>
<comment type="similarity">
    <text evidence="2">Belongs to the chalcone isomerase family.</text>
</comment>
<feature type="compositionally biased region" description="Acidic residues" evidence="7">
    <location>
        <begin position="235"/>
        <end position="245"/>
    </location>
</feature>
<feature type="compositionally biased region" description="Acidic residues" evidence="7">
    <location>
        <begin position="562"/>
        <end position="586"/>
    </location>
</feature>
<comment type="subcellular location">
    <subcellularLocation>
        <location evidence="1">Nucleus</location>
        <location evidence="1">Nucleolus</location>
    </subcellularLocation>
</comment>
<feature type="region of interest" description="Disordered" evidence="7">
    <location>
        <begin position="1323"/>
        <end position="1358"/>
    </location>
</feature>
<proteinExistence type="inferred from homology"/>
<evidence type="ECO:0000256" key="7">
    <source>
        <dbReference type="SAM" id="MobiDB-lite"/>
    </source>
</evidence>
<feature type="compositionally biased region" description="Acidic residues" evidence="7">
    <location>
        <begin position="457"/>
        <end position="473"/>
    </location>
</feature>
<feature type="compositionally biased region" description="Basic residues" evidence="7">
    <location>
        <begin position="60"/>
        <end position="71"/>
    </location>
</feature>
<feature type="region of interest" description="Disordered" evidence="7">
    <location>
        <begin position="544"/>
        <end position="668"/>
    </location>
</feature>
<evidence type="ECO:0000256" key="4">
    <source>
        <dbReference type="ARBA" id="ARBA00023054"/>
    </source>
</evidence>
<keyword evidence="5" id="KW-0539">Nucleus</keyword>
<feature type="compositionally biased region" description="Basic residues" evidence="7">
    <location>
        <begin position="647"/>
        <end position="657"/>
    </location>
</feature>
<dbReference type="InterPro" id="IPR039754">
    <property type="entry name" value="Esf1"/>
</dbReference>
<feature type="compositionally biased region" description="Basic and acidic residues" evidence="7">
    <location>
        <begin position="50"/>
        <end position="59"/>
    </location>
</feature>
<evidence type="ECO:0000259" key="10">
    <source>
        <dbReference type="Pfam" id="PF25121"/>
    </source>
</evidence>
<keyword evidence="4" id="KW-0175">Coiled coil</keyword>
<keyword evidence="12" id="KW-1185">Reference proteome</keyword>
<dbReference type="Pfam" id="PF08159">
    <property type="entry name" value="NUC153"/>
    <property type="match status" value="1"/>
</dbReference>
<feature type="compositionally biased region" description="Acidic residues" evidence="7">
    <location>
        <begin position="205"/>
        <end position="224"/>
    </location>
</feature>
<feature type="domain" description="Chalcone isomerase" evidence="9">
    <location>
        <begin position="924"/>
        <end position="1095"/>
    </location>
</feature>
<gene>
    <name evidence="11" type="ORF">MUK42_00771</name>
</gene>
<evidence type="ECO:0000256" key="6">
    <source>
        <dbReference type="ARBA" id="ARBA00024426"/>
    </source>
</evidence>
<feature type="compositionally biased region" description="Low complexity" evidence="7">
    <location>
        <begin position="1323"/>
        <end position="1335"/>
    </location>
</feature>
<feature type="compositionally biased region" description="Basic residues" evidence="7">
    <location>
        <begin position="28"/>
        <end position="39"/>
    </location>
</feature>
<dbReference type="EMBL" id="CP097505">
    <property type="protein sequence ID" value="URD92794.1"/>
    <property type="molecule type" value="Genomic_DNA"/>
</dbReference>
<feature type="domain" description="NUC153" evidence="8">
    <location>
        <begin position="673"/>
        <end position="697"/>
    </location>
</feature>
<evidence type="ECO:0000256" key="2">
    <source>
        <dbReference type="ARBA" id="ARBA00007166"/>
    </source>
</evidence>
<dbReference type="Gene3D" id="3.50.70.10">
    <property type="match status" value="1"/>
</dbReference>
<dbReference type="InterPro" id="IPR016089">
    <property type="entry name" value="Chalcone_isomerase_bundle_sf"/>
</dbReference>
<dbReference type="GO" id="GO:0006364">
    <property type="term" value="P:rRNA processing"/>
    <property type="evidence" value="ECO:0007669"/>
    <property type="project" value="InterPro"/>
</dbReference>
<feature type="region of interest" description="Disordered" evidence="7">
    <location>
        <begin position="137"/>
        <end position="245"/>
    </location>
</feature>
<comment type="similarity">
    <text evidence="3">Belongs to the ESF1 family.</text>
</comment>
<evidence type="ECO:0000256" key="3">
    <source>
        <dbReference type="ARBA" id="ARBA00009087"/>
    </source>
</evidence>
<feature type="region of interest" description="Disordered" evidence="7">
    <location>
        <begin position="452"/>
        <end position="485"/>
    </location>
</feature>
<organism evidence="11 12">
    <name type="scientific">Musa troglodytarum</name>
    <name type="common">fe'i banana</name>
    <dbReference type="NCBI Taxonomy" id="320322"/>
    <lineage>
        <taxon>Eukaryota</taxon>
        <taxon>Viridiplantae</taxon>
        <taxon>Streptophyta</taxon>
        <taxon>Embryophyta</taxon>
        <taxon>Tracheophyta</taxon>
        <taxon>Spermatophyta</taxon>
        <taxon>Magnoliopsida</taxon>
        <taxon>Liliopsida</taxon>
        <taxon>Zingiberales</taxon>
        <taxon>Musaceae</taxon>
        <taxon>Musa</taxon>
    </lineage>
</organism>
<feature type="compositionally biased region" description="Basic and acidic residues" evidence="7">
    <location>
        <begin position="503"/>
        <end position="513"/>
    </location>
</feature>
<feature type="compositionally biased region" description="Basic and acidic residues" evidence="7">
    <location>
        <begin position="603"/>
        <end position="627"/>
    </location>
</feature>
<dbReference type="GO" id="GO:0003723">
    <property type="term" value="F:RNA binding"/>
    <property type="evidence" value="ECO:0007669"/>
    <property type="project" value="TreeGrafter"/>
</dbReference>
<evidence type="ECO:0000256" key="1">
    <source>
        <dbReference type="ARBA" id="ARBA00004604"/>
    </source>
</evidence>
<dbReference type="PANTHER" id="PTHR12202:SF0">
    <property type="entry name" value="ESF1 HOMOLOG"/>
    <property type="match status" value="1"/>
</dbReference>
<feature type="compositionally biased region" description="Basic and acidic residues" evidence="7">
    <location>
        <begin position="77"/>
        <end position="99"/>
    </location>
</feature>
<dbReference type="Proteomes" id="UP001055439">
    <property type="component" value="Chromosome 3"/>
</dbReference>
<dbReference type="InterPro" id="IPR036298">
    <property type="entry name" value="Chalcone_isomerase_sf"/>
</dbReference>
<feature type="region of interest" description="Disordered" evidence="7">
    <location>
        <begin position="497"/>
        <end position="527"/>
    </location>
</feature>
<dbReference type="Pfam" id="PF25121">
    <property type="entry name" value="RRM_ESF1"/>
    <property type="match status" value="1"/>
</dbReference>
<feature type="compositionally biased region" description="Basic residues" evidence="7">
    <location>
        <begin position="546"/>
        <end position="557"/>
    </location>
</feature>
<dbReference type="Gene3D" id="1.10.890.20">
    <property type="match status" value="1"/>
</dbReference>